<comment type="similarity">
    <text evidence="2">Belongs to the SHMT family.</text>
</comment>
<evidence type="ECO:0000256" key="1">
    <source>
        <dbReference type="ARBA" id="ARBA00001933"/>
    </source>
</evidence>
<organism evidence="7 8">
    <name type="scientific">Halobellus litoreus</name>
    <dbReference type="NCBI Taxonomy" id="755310"/>
    <lineage>
        <taxon>Archaea</taxon>
        <taxon>Methanobacteriati</taxon>
        <taxon>Methanobacteriota</taxon>
        <taxon>Stenosarchaea group</taxon>
        <taxon>Halobacteria</taxon>
        <taxon>Halobacteriales</taxon>
        <taxon>Haloferacaceae</taxon>
        <taxon>Halobellus</taxon>
    </lineage>
</organism>
<accession>A0ABD6DXA7</accession>
<dbReference type="PANTHER" id="PTHR11680:SF35">
    <property type="entry name" value="SERINE HYDROXYMETHYLTRANSFERASE 1"/>
    <property type="match status" value="1"/>
</dbReference>
<evidence type="ECO:0000256" key="2">
    <source>
        <dbReference type="ARBA" id="ARBA00006376"/>
    </source>
</evidence>
<feature type="domain" description="Serine hydroxymethyltransferase-like" evidence="6">
    <location>
        <begin position="1"/>
        <end position="201"/>
    </location>
</feature>
<proteinExistence type="inferred from homology"/>
<dbReference type="GO" id="GO:0004372">
    <property type="term" value="F:glycine hydroxymethyltransferase activity"/>
    <property type="evidence" value="ECO:0007669"/>
    <property type="project" value="UniProtKB-EC"/>
</dbReference>
<dbReference type="SUPFAM" id="SSF53383">
    <property type="entry name" value="PLP-dependent transferases"/>
    <property type="match status" value="1"/>
</dbReference>
<name>A0ABD6DXA7_9EURY</name>
<keyword evidence="3" id="KW-0554">One-carbon metabolism</keyword>
<dbReference type="GO" id="GO:0006730">
    <property type="term" value="P:one-carbon metabolic process"/>
    <property type="evidence" value="ECO:0007669"/>
    <property type="project" value="UniProtKB-KW"/>
</dbReference>
<sequence length="232" mass="24239">RIQETADAVDAYHLADIAHITGLVAAGVHSSPVGVADFVTGSTHKTIRAGRGGIIMCDEEYAGAIDKAVFPGAQGGPLMHNIAGKAVGFGEALSAEFDAYAEQTVANAQALADQLQENGLSLVSGGTDNHLVLVDLRPSHPETTGKDVEAALDAAGIVMNANTVPGETRSAFDPSGIRLGTPAITTRGFTETTCREVADLITRIVDDYDDEAVIEDVAARVDELTDEHPLYE</sequence>
<dbReference type="PANTHER" id="PTHR11680">
    <property type="entry name" value="SERINE HYDROXYMETHYLTRANSFERASE"/>
    <property type="match status" value="1"/>
</dbReference>
<dbReference type="AlphaFoldDB" id="A0ABD6DXA7"/>
<dbReference type="Gene3D" id="3.90.1150.10">
    <property type="entry name" value="Aspartate Aminotransferase, domain 1"/>
    <property type="match status" value="1"/>
</dbReference>
<dbReference type="InterPro" id="IPR019798">
    <property type="entry name" value="Ser_HO-MeTrfase_PLP_BS"/>
</dbReference>
<dbReference type="InterPro" id="IPR039429">
    <property type="entry name" value="SHMT-like_dom"/>
</dbReference>
<evidence type="ECO:0000313" key="8">
    <source>
        <dbReference type="Proteomes" id="UP001597092"/>
    </source>
</evidence>
<comment type="cofactor">
    <cofactor evidence="1">
        <name>pyridoxal 5'-phosphate</name>
        <dbReference type="ChEBI" id="CHEBI:597326"/>
    </cofactor>
</comment>
<keyword evidence="4 7" id="KW-0808">Transferase</keyword>
<reference evidence="7 8" key="1">
    <citation type="journal article" date="2019" name="Int. J. Syst. Evol. Microbiol.">
        <title>The Global Catalogue of Microorganisms (GCM) 10K type strain sequencing project: providing services to taxonomists for standard genome sequencing and annotation.</title>
        <authorList>
            <consortium name="The Broad Institute Genomics Platform"/>
            <consortium name="The Broad Institute Genome Sequencing Center for Infectious Disease"/>
            <person name="Wu L."/>
            <person name="Ma J."/>
        </authorList>
    </citation>
    <scope>NUCLEOTIDE SEQUENCE [LARGE SCALE GENOMIC DNA]</scope>
    <source>
        <strain evidence="7 8">CGMCC 1.10387</strain>
    </source>
</reference>
<dbReference type="EMBL" id="JBHUDP010000005">
    <property type="protein sequence ID" value="MFD1686708.1"/>
    <property type="molecule type" value="Genomic_DNA"/>
</dbReference>
<evidence type="ECO:0000256" key="4">
    <source>
        <dbReference type="ARBA" id="ARBA00022679"/>
    </source>
</evidence>
<evidence type="ECO:0000259" key="6">
    <source>
        <dbReference type="Pfam" id="PF00464"/>
    </source>
</evidence>
<evidence type="ECO:0000256" key="3">
    <source>
        <dbReference type="ARBA" id="ARBA00022563"/>
    </source>
</evidence>
<gene>
    <name evidence="7" type="ORF">ACFSAS_13920</name>
</gene>
<evidence type="ECO:0000256" key="5">
    <source>
        <dbReference type="ARBA" id="ARBA00022898"/>
    </source>
</evidence>
<feature type="non-terminal residue" evidence="7">
    <location>
        <position position="1"/>
    </location>
</feature>
<dbReference type="Pfam" id="PF00464">
    <property type="entry name" value="SHMT"/>
    <property type="match status" value="1"/>
</dbReference>
<keyword evidence="5" id="KW-0663">Pyridoxal phosphate</keyword>
<protein>
    <submittedName>
        <fullName evidence="7">Serine hydroxymethyltransferase</fullName>
        <ecNumber evidence="7">2.1.2.1</ecNumber>
    </submittedName>
</protein>
<dbReference type="InterPro" id="IPR015424">
    <property type="entry name" value="PyrdxlP-dep_Trfase"/>
</dbReference>
<dbReference type="InterPro" id="IPR049943">
    <property type="entry name" value="Ser_HO-MeTrfase-like"/>
</dbReference>
<dbReference type="Proteomes" id="UP001597092">
    <property type="component" value="Unassembled WGS sequence"/>
</dbReference>
<comment type="caution">
    <text evidence="7">The sequence shown here is derived from an EMBL/GenBank/DDBJ whole genome shotgun (WGS) entry which is preliminary data.</text>
</comment>
<dbReference type="EC" id="2.1.2.1" evidence="7"/>
<dbReference type="InterPro" id="IPR015421">
    <property type="entry name" value="PyrdxlP-dep_Trfase_major"/>
</dbReference>
<dbReference type="Gene3D" id="3.40.640.10">
    <property type="entry name" value="Type I PLP-dependent aspartate aminotransferase-like (Major domain)"/>
    <property type="match status" value="1"/>
</dbReference>
<dbReference type="PROSITE" id="PS00096">
    <property type="entry name" value="SHMT"/>
    <property type="match status" value="1"/>
</dbReference>
<dbReference type="InterPro" id="IPR015422">
    <property type="entry name" value="PyrdxlP-dep_Trfase_small"/>
</dbReference>
<keyword evidence="8" id="KW-1185">Reference proteome</keyword>
<evidence type="ECO:0000313" key="7">
    <source>
        <dbReference type="EMBL" id="MFD1686708.1"/>
    </source>
</evidence>